<dbReference type="GO" id="GO:0005615">
    <property type="term" value="C:extracellular space"/>
    <property type="evidence" value="ECO:0007669"/>
    <property type="project" value="InterPro"/>
</dbReference>
<dbReference type="GO" id="GO:0004867">
    <property type="term" value="F:serine-type endopeptidase inhibitor activity"/>
    <property type="evidence" value="ECO:0007669"/>
    <property type="project" value="UniProtKB-KW"/>
</dbReference>
<dbReference type="InterPro" id="IPR000215">
    <property type="entry name" value="Serpin_fam"/>
</dbReference>
<dbReference type="Gene3D" id="2.30.39.10">
    <property type="entry name" value="Alpha-1-antitrypsin, domain 1"/>
    <property type="match status" value="1"/>
</dbReference>
<dbReference type="InterPro" id="IPR042178">
    <property type="entry name" value="Serpin_sf_1"/>
</dbReference>
<keyword evidence="11" id="KW-1185">Reference proteome</keyword>
<dbReference type="FunFam" id="2.30.39.10:FF:000014">
    <property type="entry name" value="Serpin family B member 9"/>
    <property type="match status" value="1"/>
</dbReference>
<dbReference type="InterPro" id="IPR036186">
    <property type="entry name" value="Serpin_sf"/>
</dbReference>
<protein>
    <recommendedName>
        <fullName evidence="8">Serpin B6</fullName>
    </recommendedName>
</protein>
<dbReference type="CDD" id="cd19956">
    <property type="entry name" value="serpinB"/>
    <property type="match status" value="1"/>
</dbReference>
<comment type="similarity">
    <text evidence="2">Belongs to the serpin family. Ov-serpin subfamily.</text>
</comment>
<evidence type="ECO:0000313" key="10">
    <source>
        <dbReference type="EMBL" id="KAG5850141.1"/>
    </source>
</evidence>
<reference evidence="10" key="1">
    <citation type="submission" date="2021-01" db="EMBL/GenBank/DDBJ databases">
        <title>A chromosome-scale assembly of European eel, Anguilla anguilla.</title>
        <authorList>
            <person name="Henkel C."/>
            <person name="Jong-Raadsen S.A."/>
            <person name="Dufour S."/>
            <person name="Weltzien F.-A."/>
            <person name="Palstra A.P."/>
            <person name="Pelster B."/>
            <person name="Spaink H.P."/>
            <person name="Van Den Thillart G.E."/>
            <person name="Jansen H."/>
            <person name="Zahm M."/>
            <person name="Klopp C."/>
            <person name="Cedric C."/>
            <person name="Louis A."/>
            <person name="Berthelot C."/>
            <person name="Parey E."/>
            <person name="Roest Crollius H."/>
            <person name="Montfort J."/>
            <person name="Robinson-Rechavi M."/>
            <person name="Bucao C."/>
            <person name="Bouchez O."/>
            <person name="Gislard M."/>
            <person name="Lluch J."/>
            <person name="Milhes M."/>
            <person name="Lampietro C."/>
            <person name="Lopez Roques C."/>
            <person name="Donnadieu C."/>
            <person name="Braasch I."/>
            <person name="Desvignes T."/>
            <person name="Postlethwait J."/>
            <person name="Bobe J."/>
            <person name="Guiguen Y."/>
            <person name="Dirks R."/>
        </authorList>
    </citation>
    <scope>NUCLEOTIDE SEQUENCE</scope>
    <source>
        <strain evidence="10">Tag_6206</strain>
        <tissue evidence="10">Liver</tissue>
    </source>
</reference>
<dbReference type="SUPFAM" id="SSF56574">
    <property type="entry name" value="Serpins"/>
    <property type="match status" value="1"/>
</dbReference>
<gene>
    <name evidence="10" type="ORF">ANANG_G00079070</name>
</gene>
<keyword evidence="3" id="KW-0963">Cytoplasm</keyword>
<comment type="subunit">
    <text evidence="7">Forms a complex with the monomeric form of beta-tryptase.</text>
</comment>
<dbReference type="PANTHER" id="PTHR11461:SF204">
    <property type="entry name" value="SERPIN B6"/>
    <property type="match status" value="1"/>
</dbReference>
<feature type="domain" description="Serpin" evidence="9">
    <location>
        <begin position="13"/>
        <end position="412"/>
    </location>
</feature>
<evidence type="ECO:0000313" key="11">
    <source>
        <dbReference type="Proteomes" id="UP001044222"/>
    </source>
</evidence>
<evidence type="ECO:0000256" key="5">
    <source>
        <dbReference type="ARBA" id="ARBA00022900"/>
    </source>
</evidence>
<comment type="subcellular location">
    <subcellularLocation>
        <location evidence="1">Cytoplasm</location>
    </subcellularLocation>
</comment>
<evidence type="ECO:0000256" key="3">
    <source>
        <dbReference type="ARBA" id="ARBA00022490"/>
    </source>
</evidence>
<accession>A0A9D3MJN6</accession>
<organism evidence="10 11">
    <name type="scientific">Anguilla anguilla</name>
    <name type="common">European freshwater eel</name>
    <name type="synonym">Muraena anguilla</name>
    <dbReference type="NCBI Taxonomy" id="7936"/>
    <lineage>
        <taxon>Eukaryota</taxon>
        <taxon>Metazoa</taxon>
        <taxon>Chordata</taxon>
        <taxon>Craniata</taxon>
        <taxon>Vertebrata</taxon>
        <taxon>Euteleostomi</taxon>
        <taxon>Actinopterygii</taxon>
        <taxon>Neopterygii</taxon>
        <taxon>Teleostei</taxon>
        <taxon>Anguilliformes</taxon>
        <taxon>Anguillidae</taxon>
        <taxon>Anguilla</taxon>
    </lineage>
</organism>
<keyword evidence="5" id="KW-0722">Serine protease inhibitor</keyword>
<keyword evidence="6" id="KW-0007">Acetylation</keyword>
<dbReference type="InterPro" id="IPR023796">
    <property type="entry name" value="Serpin_dom"/>
</dbReference>
<evidence type="ECO:0000256" key="1">
    <source>
        <dbReference type="ARBA" id="ARBA00004496"/>
    </source>
</evidence>
<evidence type="ECO:0000259" key="9">
    <source>
        <dbReference type="SMART" id="SM00093"/>
    </source>
</evidence>
<proteinExistence type="inferred from homology"/>
<dbReference type="Proteomes" id="UP001044222">
    <property type="component" value="Unassembled WGS sequence"/>
</dbReference>
<dbReference type="Gene3D" id="3.30.497.10">
    <property type="entry name" value="Antithrombin, subunit I, domain 2"/>
    <property type="match status" value="1"/>
</dbReference>
<evidence type="ECO:0000256" key="6">
    <source>
        <dbReference type="ARBA" id="ARBA00022990"/>
    </source>
</evidence>
<evidence type="ECO:0000256" key="7">
    <source>
        <dbReference type="ARBA" id="ARBA00038828"/>
    </source>
</evidence>
<dbReference type="EMBL" id="JAFIRN010000004">
    <property type="protein sequence ID" value="KAG5850141.1"/>
    <property type="molecule type" value="Genomic_DNA"/>
</dbReference>
<dbReference type="Pfam" id="PF00079">
    <property type="entry name" value="Serpin"/>
    <property type="match status" value="1"/>
</dbReference>
<evidence type="ECO:0000256" key="4">
    <source>
        <dbReference type="ARBA" id="ARBA00022690"/>
    </source>
</evidence>
<sequence>MESLIAANTNFSLDLFKKISTIKKADNIFYSPLSISSALAMVYMGARGNTATQMSKVLGFNKEKKPEVNLGLQQQVQKPQLQRDMLESFHSQSADGNIHAGFRKLMSELNKEGTQYALSLANRLYGDQSFEFEKKYLMGTKEFYRAELETVDFKSNAENARVNINSWVEKQTQEKIKNLLSKGTVNDMTRLVLVNAIYFKSDWDSKFKEADTNEVQFKLNKNESKPVQMMHQTSAFGLVFIPEVNCRILEMPYLGKELSMLIILPQEIEDKSTGLERLERELTYEKLIEWTQPDKMDYNQLMVALPKFRMEETYDLKEILISMGMQDAFDVSRSNFSGISSSSELVVSKVVHKSFVEVDEEGTEAAAATADVFELTSARPPPILFIADHPFLFFIRHNPTQSILFYGRFCSP</sequence>
<dbReference type="PROSITE" id="PS00284">
    <property type="entry name" value="SERPIN"/>
    <property type="match status" value="1"/>
</dbReference>
<evidence type="ECO:0000256" key="8">
    <source>
        <dbReference type="ARBA" id="ARBA00039202"/>
    </source>
</evidence>
<evidence type="ECO:0000256" key="2">
    <source>
        <dbReference type="ARBA" id="ARBA00006426"/>
    </source>
</evidence>
<comment type="caution">
    <text evidence="10">The sequence shown here is derived from an EMBL/GenBank/DDBJ whole genome shotgun (WGS) entry which is preliminary data.</text>
</comment>
<keyword evidence="4" id="KW-0646">Protease inhibitor</keyword>
<dbReference type="PANTHER" id="PTHR11461">
    <property type="entry name" value="SERINE PROTEASE INHIBITOR, SERPIN"/>
    <property type="match status" value="1"/>
</dbReference>
<dbReference type="InterPro" id="IPR023795">
    <property type="entry name" value="Serpin_CS"/>
</dbReference>
<dbReference type="GO" id="GO:0005737">
    <property type="term" value="C:cytoplasm"/>
    <property type="evidence" value="ECO:0007669"/>
    <property type="project" value="UniProtKB-SubCell"/>
</dbReference>
<name>A0A9D3MJN6_ANGAN</name>
<dbReference type="InterPro" id="IPR042185">
    <property type="entry name" value="Serpin_sf_2"/>
</dbReference>
<dbReference type="AlphaFoldDB" id="A0A9D3MJN6"/>
<dbReference type="SMART" id="SM00093">
    <property type="entry name" value="SERPIN"/>
    <property type="match status" value="1"/>
</dbReference>